<evidence type="ECO:0000256" key="8">
    <source>
        <dbReference type="RuleBase" id="RU366063"/>
    </source>
</evidence>
<feature type="domain" description="COQ9 C-terminal" evidence="9">
    <location>
        <begin position="118"/>
        <end position="157"/>
    </location>
</feature>
<dbReference type="GO" id="GO:0008289">
    <property type="term" value="F:lipid binding"/>
    <property type="evidence" value="ECO:0007669"/>
    <property type="project" value="UniProtKB-UniRule"/>
</dbReference>
<dbReference type="Pfam" id="PF08511">
    <property type="entry name" value="COQ9"/>
    <property type="match status" value="1"/>
</dbReference>
<dbReference type="FunCoup" id="W4KC67">
    <property type="interactions" value="152"/>
</dbReference>
<gene>
    <name evidence="10" type="ORF">HETIRDRAFT_55120</name>
</gene>
<dbReference type="RefSeq" id="XP_009544666.1">
    <property type="nucleotide sequence ID" value="XM_009546371.1"/>
</dbReference>
<feature type="non-terminal residue" evidence="10">
    <location>
        <position position="1"/>
    </location>
</feature>
<name>W4KC67_HETIT</name>
<dbReference type="GeneID" id="20678328"/>
<keyword evidence="11" id="KW-1185">Reference proteome</keyword>
<keyword evidence="7 8" id="KW-0496">Mitochondrion</keyword>
<dbReference type="Proteomes" id="UP000030671">
    <property type="component" value="Unassembled WGS sequence"/>
</dbReference>
<dbReference type="AlphaFoldDB" id="W4KC67"/>
<evidence type="ECO:0000256" key="4">
    <source>
        <dbReference type="ARBA" id="ARBA00022688"/>
    </source>
</evidence>
<keyword evidence="6 8" id="KW-0446">Lipid-binding</keyword>
<keyword evidence="4 8" id="KW-0831">Ubiquinone biosynthesis</keyword>
<evidence type="ECO:0000256" key="2">
    <source>
        <dbReference type="ARBA" id="ARBA00004749"/>
    </source>
</evidence>
<evidence type="ECO:0000256" key="1">
    <source>
        <dbReference type="ARBA" id="ARBA00004173"/>
    </source>
</evidence>
<evidence type="ECO:0000313" key="10">
    <source>
        <dbReference type="EMBL" id="ETW83319.1"/>
    </source>
</evidence>
<dbReference type="UniPathway" id="UPA00232"/>
<dbReference type="STRING" id="747525.W4KC67"/>
<keyword evidence="5" id="KW-0809">Transit peptide</keyword>
<dbReference type="EMBL" id="KI925457">
    <property type="protein sequence ID" value="ETW83319.1"/>
    <property type="molecule type" value="Genomic_DNA"/>
</dbReference>
<reference evidence="10 11" key="1">
    <citation type="journal article" date="2012" name="New Phytol.">
        <title>Insight into trade-off between wood decay and parasitism from the genome of a fungal forest pathogen.</title>
        <authorList>
            <person name="Olson A."/>
            <person name="Aerts A."/>
            <person name="Asiegbu F."/>
            <person name="Belbahri L."/>
            <person name="Bouzid O."/>
            <person name="Broberg A."/>
            <person name="Canback B."/>
            <person name="Coutinho P.M."/>
            <person name="Cullen D."/>
            <person name="Dalman K."/>
            <person name="Deflorio G."/>
            <person name="van Diepen L.T."/>
            <person name="Dunand C."/>
            <person name="Duplessis S."/>
            <person name="Durling M."/>
            <person name="Gonthier P."/>
            <person name="Grimwood J."/>
            <person name="Fossdal C.G."/>
            <person name="Hansson D."/>
            <person name="Henrissat B."/>
            <person name="Hietala A."/>
            <person name="Himmelstrand K."/>
            <person name="Hoffmeister D."/>
            <person name="Hogberg N."/>
            <person name="James T.Y."/>
            <person name="Karlsson M."/>
            <person name="Kohler A."/>
            <person name="Kues U."/>
            <person name="Lee Y.H."/>
            <person name="Lin Y.C."/>
            <person name="Lind M."/>
            <person name="Lindquist E."/>
            <person name="Lombard V."/>
            <person name="Lucas S."/>
            <person name="Lunden K."/>
            <person name="Morin E."/>
            <person name="Murat C."/>
            <person name="Park J."/>
            <person name="Raffaello T."/>
            <person name="Rouze P."/>
            <person name="Salamov A."/>
            <person name="Schmutz J."/>
            <person name="Solheim H."/>
            <person name="Stahlberg J."/>
            <person name="Velez H."/>
            <person name="de Vries R.P."/>
            <person name="Wiebenga A."/>
            <person name="Woodward S."/>
            <person name="Yakovlev I."/>
            <person name="Garbelotto M."/>
            <person name="Martin F."/>
            <person name="Grigoriev I.V."/>
            <person name="Stenlid J."/>
        </authorList>
    </citation>
    <scope>NUCLEOTIDE SEQUENCE [LARGE SCALE GENOMIC DNA]</scope>
    <source>
        <strain evidence="10 11">TC 32-1</strain>
    </source>
</reference>
<dbReference type="InParanoid" id="W4KC67"/>
<comment type="pathway">
    <text evidence="2 8">Cofactor biosynthesis; ubiquinone biosynthesis.</text>
</comment>
<evidence type="ECO:0000256" key="7">
    <source>
        <dbReference type="ARBA" id="ARBA00023128"/>
    </source>
</evidence>
<evidence type="ECO:0000256" key="5">
    <source>
        <dbReference type="ARBA" id="ARBA00022946"/>
    </source>
</evidence>
<dbReference type="InterPro" id="IPR013718">
    <property type="entry name" value="COQ9_C"/>
</dbReference>
<dbReference type="KEGG" id="hir:HETIRDRAFT_55120"/>
<dbReference type="OrthoDB" id="619536at2759"/>
<sequence length="208" mass="22962">VSRSRLLQLALPLVKEYGFTRETLARSALEWPQQPHTQPLSESAVSTLFGEGDAARRTLIGAWLEEGQIQMRAQPVSNVKDALNNRLRYNEPVLPLLPEAFALLASPKYGLPPFDVRPALRHATSIADEACHLANDASTGTSWYARRATLAAIYTAAGKHFSKLHQLTSPRSAPDFLESLLTTANETELFSRYIMKSWAGIIKSSGVF</sequence>
<dbReference type="HOGENOM" id="CLU_086708_0_0_1"/>
<dbReference type="GO" id="GO:0005743">
    <property type="term" value="C:mitochondrial inner membrane"/>
    <property type="evidence" value="ECO:0007669"/>
    <property type="project" value="TreeGrafter"/>
</dbReference>
<comment type="similarity">
    <text evidence="3 8">Belongs to the COQ9 family.</text>
</comment>
<dbReference type="PANTHER" id="PTHR21427:SF19">
    <property type="entry name" value="UBIQUINONE BIOSYNTHESIS PROTEIN COQ9, MITOCHONDRIAL"/>
    <property type="match status" value="1"/>
</dbReference>
<dbReference type="eggNOG" id="ENOG502S760">
    <property type="taxonomic scope" value="Eukaryota"/>
</dbReference>
<comment type="subcellular location">
    <subcellularLocation>
        <location evidence="1 8">Mitochondrion</location>
    </subcellularLocation>
</comment>
<evidence type="ECO:0000256" key="3">
    <source>
        <dbReference type="ARBA" id="ARBA00010766"/>
    </source>
</evidence>
<dbReference type="GO" id="GO:0006744">
    <property type="term" value="P:ubiquinone biosynthetic process"/>
    <property type="evidence" value="ECO:0007669"/>
    <property type="project" value="UniProtKB-UniRule"/>
</dbReference>
<dbReference type="InterPro" id="IPR012762">
    <property type="entry name" value="Ubiq_biosynth_COQ9"/>
</dbReference>
<comment type="function">
    <text evidence="8">Membrane-associated protein that warps the membrane surface to access and bind aromatic isoprenes with high specificity, including ubiquinone (CoQ) isoprene intermediates and presents them directly to Coq7, therefore facilitating the Coq7-mediated hydroxylase step. Participates in the biosynthesis of coenzyme Q, also named ubiquinone, an essential lipid-soluble electron transporter for aerobic cellular respiration.</text>
</comment>
<protein>
    <recommendedName>
        <fullName evidence="8">Ubiquinone biosynthesis protein</fullName>
    </recommendedName>
</protein>
<evidence type="ECO:0000256" key="6">
    <source>
        <dbReference type="ARBA" id="ARBA00023121"/>
    </source>
</evidence>
<dbReference type="PANTHER" id="PTHR21427">
    <property type="entry name" value="UBIQUINONE BIOSYNTHESIS PROTEIN COQ9, MITOCHONDRIAL"/>
    <property type="match status" value="1"/>
</dbReference>
<proteinExistence type="inferred from homology"/>
<evidence type="ECO:0000313" key="11">
    <source>
        <dbReference type="Proteomes" id="UP000030671"/>
    </source>
</evidence>
<accession>W4KC67</accession>
<organism evidence="10 11">
    <name type="scientific">Heterobasidion irregulare (strain TC 32-1)</name>
    <dbReference type="NCBI Taxonomy" id="747525"/>
    <lineage>
        <taxon>Eukaryota</taxon>
        <taxon>Fungi</taxon>
        <taxon>Dikarya</taxon>
        <taxon>Basidiomycota</taxon>
        <taxon>Agaricomycotina</taxon>
        <taxon>Agaricomycetes</taxon>
        <taxon>Russulales</taxon>
        <taxon>Bondarzewiaceae</taxon>
        <taxon>Heterobasidion</taxon>
        <taxon>Heterobasidion annosum species complex</taxon>
    </lineage>
</organism>
<evidence type="ECO:0000259" key="9">
    <source>
        <dbReference type="Pfam" id="PF08511"/>
    </source>
</evidence>